<feature type="compositionally biased region" description="Polar residues" evidence="1">
    <location>
        <begin position="153"/>
        <end position="168"/>
    </location>
</feature>
<sequence>MRNPLQWFSAERSPSPSAPSFDQLYTIGFCLAEDRRTGIWNPKRKQTHHPHSILSIFSVLHRFLSLIRLALQSDLNPAYMDPSAHHHPHQQPLPPQSPTRTKLNQQVEDDDLPLLLTNQQTQNPFSPPPPSSSQSIHINSQQEQENYHHNNQPSTHTATTNSRYQPILTTTTTINTPRLPYQESESDSSSPKLRASTLVQSPLPLTPPTECRPAASFSQALKITTNPTDPSPPTLDRTATTILPEDNRPFNLSPPPHQHTPFATTNPSNNSAVNTLPHPHPPQSSADHHSHCSRTPSPCNPRVQLPSRDQPALKLQRKPAPLSNSTRSKSLVCRSSLSTATSEVEHGFTTDEDTDRTPVFTGLVVHSLIGAPMPAVHELLGHHAQLHPSERSSPSRFDHLSSSNNNNDDHPPAPIATPDQYSSSSRLSRPSKLSDENLQRQSQTGLKERVKKSIKMRETERWARETATSSQQPGSPNPPTHSNSFSISPVIHPAQIPHPPSESDDRHLASLVSLSPIQFTSNVHSSPSPETLPRPRISVQPVPSFRAVATTEPNGELTIISEHASINDWHSENTNTTHLAGPSQQQHHHHRTLLHLSPLDVQVIGQTPTSADFQSPVNNCMPPTVLPGTVIGGIDLPKDSPHPHILPIPLSPFSHPPSDSQPFSQSPRIQEIPLTPPTKTHQSITDPLIRARINLQEALSATPQARSTSNSPSDSPVRQYHPQHFTQPYQPNLADGQSSDEDNDSGLSPIKEDRTAEMAAEHSWRIRQVLSPPGSSHRSLNRSNPQLSLSKTDVDHADPYTQVSTSSHPHTTKSENSTASIDPDQTQNSLNPPTSHSPTQFVEHGSNTQKPVQTTVTAQDTSYAGHQRAEANDSLGCSQSINDEQTSLRTISNSALSSDDVVLPSSQHPSSSQPQQSHTVSVPAPSHHPSAPAAPPPTQINPRPSTESITSRRQASPLSVRTGIVTKSNPPLSLPASARRPLPVDLLNRLEMEEWRNQTGIDDRHSLSLRSASSPLLGRSLTMNNGGTDIDRGSLVGVGGEERRGIKDRWGNSWGLESHVLSPLSERTERSLTTVGSLVSLSTRKSTHSLRSLDSTSNSLAQRLEQADTSSVRLMKLGSSLVPTGVIRTGASTGSSNQMARSMSCPLNRIDSPTKSSPLNKSEFHGSKEPPHLLLEEKMKRKEERRIKREKREKRRAEELKSSESLAQKQERRRQEKKRKEEFLEKKQQILLRLQEDGENPQLVRDLGILYLTSNVGIAGLKLAIRHLETSLQINDTDALAWSSLGKAWSKLHGVPEAELAKLPDPRETTKSQQAHNATIGLRKAIINSRTHADALKYKVEWARYLEKLGRWRDSLGVIGEIIKNEGKLQPKCWAGLGFVGLRLVFGWAPLENLETDDLEQGFIEGETPKMNEGTTQAEKLSDPDRMKLLSQVHHAFERALALIDDQIGSATLQAHNPASAKGKTPASVDDHLHQEINRLKTYKLHYQFQLTKLDAIEKEMMGGQLGLDVTQTSAASGDRPSNDPPIPGSSSDNRLASLTQPVTDSRKAEGFDNLTNGSKNGMPDVQDRSEPVINATQVAPTKDPDIVTEEIRECPSSSSSPAQSYVPVCQDPEPTNYVDVNGNSSSQSRNISNDQPRDMVTTPVTQNDRYQEIAGGDYLEMATPTSQIDRSKPLPPENYDMRTPSSQVEFQRDMILGAALSMAPMTFNQQHRSTYNPLSGSASSDGPEVIVQYDDVDTTNDYSDSRNSDPFRPSSSLGHHLVRSAVSFNHNPPPHSSGSHETPAYPAPSATQDSTRSLSPVGPSGQSLQNSFIDIKVDDVVEKDGEMKSEATGLARTRPSTASDGPVIASSSSSSSSSSSHDHDHPHHPSAAHVSSVEGQLVTAIDPKHSRSISRSSSASSDHHHPPFTNQISTHALVDGLKEIDHSSQKTSCSHHLPSSSHFKPSPSQLPHTCSDPRIDHSLFHAHSEVELGKLLDGDLKELDKQKVIAFLELDSDYHSKVSKLRKKLMQIEEEREVKRKEMFMKLGLIKKNGYDQERQGGELNEVICPREEEEEGGAGGSIREEGRRMPASASRRERQMSSFSSVPSADSMSHPPPHHQPHHQRDYSRRSHPAFHETPMLSRSLGSPPSPHHSSHHHRSGTFELDHHHHHHLLPLFSQPPQQQQQQLNSAVDAAAASLGSAECTLIGPSQGAHGQANIALQGIAAILKLASSSSSSSSAPPPLPMNHHPNPNPGGGGGGGASSHHRLRQAVASQDGRLSNPLSHPDASE</sequence>
<feature type="compositionally biased region" description="Polar residues" evidence="1">
    <location>
        <begin position="1790"/>
        <end position="1811"/>
    </location>
</feature>
<feature type="compositionally biased region" description="Polar residues" evidence="1">
    <location>
        <begin position="1130"/>
        <end position="1141"/>
    </location>
</feature>
<evidence type="ECO:0000313" key="3">
    <source>
        <dbReference type="Proteomes" id="UP000325313"/>
    </source>
</evidence>
<dbReference type="Proteomes" id="UP000325313">
    <property type="component" value="Unassembled WGS sequence"/>
</dbReference>
<feature type="compositionally biased region" description="Polar residues" evidence="1">
    <location>
        <begin position="1767"/>
        <end position="1781"/>
    </location>
</feature>
<feature type="compositionally biased region" description="Polar residues" evidence="1">
    <location>
        <begin position="1151"/>
        <end position="1160"/>
    </location>
</feature>
<evidence type="ECO:0000313" key="2">
    <source>
        <dbReference type="EMBL" id="KAA1071086.1"/>
    </source>
</evidence>
<feature type="compositionally biased region" description="Polar residues" evidence="1">
    <location>
        <begin position="2082"/>
        <end position="2093"/>
    </location>
</feature>
<accession>A0A5B0M410</accession>
<feature type="region of interest" description="Disordered" evidence="1">
    <location>
        <begin position="899"/>
        <end position="977"/>
    </location>
</feature>
<feature type="compositionally biased region" description="Basic and acidic residues" evidence="1">
    <location>
        <begin position="2064"/>
        <end position="2081"/>
    </location>
</feature>
<feature type="compositionally biased region" description="Low complexity" evidence="1">
    <location>
        <begin position="901"/>
        <end position="931"/>
    </location>
</feature>
<feature type="compositionally biased region" description="Polar residues" evidence="1">
    <location>
        <begin position="1930"/>
        <end position="1953"/>
    </location>
</feature>
<gene>
    <name evidence="2" type="ORF">PGTUg99_012486</name>
</gene>
<feature type="region of interest" description="Disordered" evidence="1">
    <location>
        <begin position="385"/>
        <end position="506"/>
    </location>
</feature>
<evidence type="ECO:0000256" key="1">
    <source>
        <dbReference type="SAM" id="MobiDB-lite"/>
    </source>
</evidence>
<feature type="compositionally biased region" description="Basic and acidic residues" evidence="1">
    <location>
        <begin position="455"/>
        <end position="464"/>
    </location>
</feature>
<feature type="region of interest" description="Disordered" evidence="1">
    <location>
        <begin position="1128"/>
        <end position="1221"/>
    </location>
</feature>
<feature type="region of interest" description="Disordered" evidence="1">
    <location>
        <begin position="1512"/>
        <end position="1569"/>
    </location>
</feature>
<proteinExistence type="predicted"/>
<feature type="region of interest" description="Disordered" evidence="1">
    <location>
        <begin position="770"/>
        <end position="879"/>
    </location>
</feature>
<feature type="compositionally biased region" description="Polar residues" evidence="1">
    <location>
        <begin position="466"/>
        <end position="487"/>
    </location>
</feature>
<feature type="region of interest" description="Disordered" evidence="1">
    <location>
        <begin position="118"/>
        <end position="195"/>
    </location>
</feature>
<dbReference type="CDD" id="cd22249">
    <property type="entry name" value="UDM1_RNF168_RNF169-like"/>
    <property type="match status" value="1"/>
</dbReference>
<feature type="compositionally biased region" description="Polar residues" evidence="1">
    <location>
        <begin position="801"/>
        <end position="864"/>
    </location>
</feature>
<dbReference type="InterPro" id="IPR011990">
    <property type="entry name" value="TPR-like_helical_dom_sf"/>
</dbReference>
<feature type="compositionally biased region" description="Polar residues" evidence="1">
    <location>
        <begin position="1622"/>
        <end position="1635"/>
    </location>
</feature>
<feature type="region of interest" description="Disordered" evidence="1">
    <location>
        <begin position="1926"/>
        <end position="1953"/>
    </location>
</feature>
<feature type="compositionally biased region" description="Low complexity" evidence="1">
    <location>
        <begin position="132"/>
        <end position="152"/>
    </location>
</feature>
<reference evidence="2 3" key="1">
    <citation type="submission" date="2019-05" db="EMBL/GenBank/DDBJ databases">
        <title>Emergence of the Ug99 lineage of the wheat stem rust pathogen through somatic hybridization.</title>
        <authorList>
            <person name="Li F."/>
            <person name="Upadhyaya N.M."/>
            <person name="Sperschneider J."/>
            <person name="Matny O."/>
            <person name="Nguyen-Phuc H."/>
            <person name="Mago R."/>
            <person name="Raley C."/>
            <person name="Miller M.E."/>
            <person name="Silverstein K.A.T."/>
            <person name="Henningsen E."/>
            <person name="Hirsch C.D."/>
            <person name="Visser B."/>
            <person name="Pretorius Z.A."/>
            <person name="Steffenson B.J."/>
            <person name="Schwessinger B."/>
            <person name="Dodds P.N."/>
            <person name="Figueroa M."/>
        </authorList>
    </citation>
    <scope>NUCLEOTIDE SEQUENCE [LARGE SCALE GENOMIC DNA]</scope>
    <source>
        <strain evidence="2 3">Ug99</strain>
    </source>
</reference>
<feature type="region of interest" description="Disordered" evidence="1">
    <location>
        <begin position="1767"/>
        <end position="1811"/>
    </location>
</feature>
<name>A0A5B0M410_PUCGR</name>
<dbReference type="EMBL" id="VDEP01000480">
    <property type="protein sequence ID" value="KAA1071086.1"/>
    <property type="molecule type" value="Genomic_DNA"/>
</dbReference>
<feature type="compositionally biased region" description="Polar residues" evidence="1">
    <location>
        <begin position="773"/>
        <end position="791"/>
    </location>
</feature>
<comment type="caution">
    <text evidence="2">The sequence shown here is derived from an EMBL/GenBank/DDBJ whole genome shotgun (WGS) entry which is preliminary data.</text>
</comment>
<feature type="region of interest" description="Disordered" evidence="1">
    <location>
        <begin position="699"/>
        <end position="749"/>
    </location>
</feature>
<protein>
    <submittedName>
        <fullName evidence="2">Uncharacterized protein</fullName>
    </submittedName>
</protein>
<feature type="compositionally biased region" description="Polar residues" evidence="1">
    <location>
        <begin position="322"/>
        <end position="334"/>
    </location>
</feature>
<feature type="region of interest" description="Disordered" evidence="1">
    <location>
        <begin position="2215"/>
        <end position="2272"/>
    </location>
</feature>
<dbReference type="Gene3D" id="1.25.40.10">
    <property type="entry name" value="Tetratricopeptide repeat domain"/>
    <property type="match status" value="1"/>
</dbReference>
<feature type="region of interest" description="Disordered" evidence="1">
    <location>
        <begin position="80"/>
        <end position="102"/>
    </location>
</feature>
<feature type="region of interest" description="Disordered" evidence="1">
    <location>
        <begin position="223"/>
        <end position="334"/>
    </location>
</feature>
<feature type="compositionally biased region" description="Low complexity" evidence="1">
    <location>
        <begin position="651"/>
        <end position="667"/>
    </location>
</feature>
<feature type="region of interest" description="Disordered" evidence="1">
    <location>
        <begin position="2042"/>
        <end position="2143"/>
    </location>
</feature>
<organism evidence="2 3">
    <name type="scientific">Puccinia graminis f. sp. tritici</name>
    <dbReference type="NCBI Taxonomy" id="56615"/>
    <lineage>
        <taxon>Eukaryota</taxon>
        <taxon>Fungi</taxon>
        <taxon>Dikarya</taxon>
        <taxon>Basidiomycota</taxon>
        <taxon>Pucciniomycotina</taxon>
        <taxon>Pucciniomycetes</taxon>
        <taxon>Pucciniales</taxon>
        <taxon>Pucciniaceae</taxon>
        <taxon>Puccinia</taxon>
    </lineage>
</organism>
<feature type="compositionally biased region" description="Low complexity" evidence="1">
    <location>
        <begin position="422"/>
        <end position="431"/>
    </location>
</feature>
<feature type="region of interest" description="Disordered" evidence="1">
    <location>
        <begin position="637"/>
        <end position="683"/>
    </location>
</feature>
<feature type="compositionally biased region" description="Polar residues" evidence="1">
    <location>
        <begin position="1529"/>
        <end position="1544"/>
    </location>
</feature>
<feature type="region of interest" description="Disordered" evidence="1">
    <location>
        <begin position="1620"/>
        <end position="1644"/>
    </location>
</feature>
<feature type="compositionally biased region" description="Polar residues" evidence="1">
    <location>
        <begin position="699"/>
        <end position="716"/>
    </location>
</feature>
<feature type="compositionally biased region" description="Polar residues" evidence="1">
    <location>
        <begin position="261"/>
        <end position="274"/>
    </location>
</feature>
<feature type="compositionally biased region" description="Polar residues" evidence="1">
    <location>
        <begin position="940"/>
        <end position="971"/>
    </location>
</feature>
<feature type="region of interest" description="Disordered" evidence="1">
    <location>
        <begin position="1739"/>
        <end position="1758"/>
    </location>
</feature>
<feature type="compositionally biased region" description="Basic and acidic residues" evidence="1">
    <location>
        <begin position="1162"/>
        <end position="1187"/>
    </location>
</feature>
<feature type="compositionally biased region" description="Basic and acidic residues" evidence="1">
    <location>
        <begin position="1209"/>
        <end position="1221"/>
    </location>
</feature>
<feature type="compositionally biased region" description="Low complexity" evidence="1">
    <location>
        <begin position="1851"/>
        <end position="1860"/>
    </location>
</feature>
<feature type="region of interest" description="Disordered" evidence="1">
    <location>
        <begin position="1827"/>
        <end position="1911"/>
    </location>
</feature>